<dbReference type="GO" id="GO:0006355">
    <property type="term" value="P:regulation of DNA-templated transcription"/>
    <property type="evidence" value="ECO:0007669"/>
    <property type="project" value="InterPro"/>
</dbReference>
<dbReference type="GO" id="GO:0003677">
    <property type="term" value="F:DNA binding"/>
    <property type="evidence" value="ECO:0007669"/>
    <property type="project" value="UniProtKB-KW"/>
</dbReference>
<proteinExistence type="predicted"/>
<dbReference type="GO" id="GO:0000160">
    <property type="term" value="P:phosphorelay signal transduction system"/>
    <property type="evidence" value="ECO:0007669"/>
    <property type="project" value="InterPro"/>
</dbReference>
<dbReference type="Proteomes" id="UP001055303">
    <property type="component" value="Unassembled WGS sequence"/>
</dbReference>
<reference evidence="4 5" key="1">
    <citation type="submission" date="2019-06" db="EMBL/GenBank/DDBJ databases">
        <authorList>
            <person name="Rodrigo-Torres L."/>
            <person name="Arahal R. D."/>
            <person name="Lucena T."/>
        </authorList>
    </citation>
    <scope>NUCLEOTIDE SEQUENCE [LARGE SCALE GENOMIC DNA]</scope>
    <source>
        <strain evidence="4 5">SW08-7</strain>
    </source>
</reference>
<dbReference type="SUPFAM" id="SSF46894">
    <property type="entry name" value="C-terminal effector domain of the bipartite response regulators"/>
    <property type="match status" value="1"/>
</dbReference>
<dbReference type="InterPro" id="IPR036388">
    <property type="entry name" value="WH-like_DNA-bd_sf"/>
</dbReference>
<evidence type="ECO:0000313" key="4">
    <source>
        <dbReference type="EMBL" id="VUF15954.1"/>
    </source>
</evidence>
<evidence type="ECO:0000313" key="5">
    <source>
        <dbReference type="Proteomes" id="UP000401717"/>
    </source>
</evidence>
<sequence>MTVPRPKPTERIAVRMAREGVPVQVISRTLQLPADRVDLLLQRALDTGALRSLPARDWAVDTEAAARECGGDDGSAFGPPDDILPFVPALMGEFDIPRAPAIGLAMLMERRFCARTELYRAVARSGATDPKTLDIAICRLRPRLQRHGLEIVTHYGVGYEITEAVQAELRARVARRTRAAVLPGGFEPTCVDISRAAA</sequence>
<accession>A0A564G7I7</accession>
<dbReference type="InterPro" id="IPR016032">
    <property type="entry name" value="Sig_transdc_resp-reg_C-effctor"/>
</dbReference>
<dbReference type="Proteomes" id="UP000401717">
    <property type="component" value="Unassembled WGS sequence"/>
</dbReference>
<keyword evidence="6" id="KW-1185">Reference proteome</keyword>
<evidence type="ECO:0000313" key="6">
    <source>
        <dbReference type="Proteomes" id="UP001055303"/>
    </source>
</evidence>
<keyword evidence="1" id="KW-0238">DNA-binding</keyword>
<dbReference type="EMBL" id="BPQI01000232">
    <property type="protein sequence ID" value="GJD59605.1"/>
    <property type="molecule type" value="Genomic_DNA"/>
</dbReference>
<reference evidence="3" key="3">
    <citation type="submission" date="2021-08" db="EMBL/GenBank/DDBJ databases">
        <authorList>
            <person name="Tani A."/>
            <person name="Ola A."/>
            <person name="Ogura Y."/>
            <person name="Katsura K."/>
            <person name="Hayashi T."/>
        </authorList>
    </citation>
    <scope>NUCLEOTIDE SEQUENCE</scope>
    <source>
        <strain evidence="3">DSM 22415</strain>
    </source>
</reference>
<dbReference type="Pfam" id="PF00486">
    <property type="entry name" value="Trans_reg_C"/>
    <property type="match status" value="1"/>
</dbReference>
<dbReference type="Gene3D" id="1.10.10.10">
    <property type="entry name" value="Winged helix-like DNA-binding domain superfamily/Winged helix DNA-binding domain"/>
    <property type="match status" value="1"/>
</dbReference>
<evidence type="ECO:0000256" key="1">
    <source>
        <dbReference type="ARBA" id="ARBA00023125"/>
    </source>
</evidence>
<dbReference type="EMBL" id="CABFVH010000080">
    <property type="protein sequence ID" value="VUF15954.1"/>
    <property type="molecule type" value="Genomic_DNA"/>
</dbReference>
<protein>
    <recommendedName>
        <fullName evidence="2">OmpR/PhoB-type domain-containing protein</fullName>
    </recommendedName>
</protein>
<evidence type="ECO:0000259" key="2">
    <source>
        <dbReference type="Pfam" id="PF00486"/>
    </source>
</evidence>
<dbReference type="AlphaFoldDB" id="A0A564G7I7"/>
<evidence type="ECO:0000313" key="3">
    <source>
        <dbReference type="EMBL" id="GJD59605.1"/>
    </source>
</evidence>
<reference evidence="3" key="2">
    <citation type="journal article" date="2021" name="Front. Microbiol.">
        <title>Comprehensive Comparative Genomics and Phenotyping of Methylobacterium Species.</title>
        <authorList>
            <person name="Alessa O."/>
            <person name="Ogura Y."/>
            <person name="Fujitani Y."/>
            <person name="Takami H."/>
            <person name="Hayashi T."/>
            <person name="Sahin N."/>
            <person name="Tani A."/>
        </authorList>
    </citation>
    <scope>NUCLEOTIDE SEQUENCE</scope>
    <source>
        <strain evidence="3">DSM 22415</strain>
    </source>
</reference>
<organism evidence="4 5">
    <name type="scientific">Methylobacterium dankookense</name>
    <dbReference type="NCBI Taxonomy" id="560405"/>
    <lineage>
        <taxon>Bacteria</taxon>
        <taxon>Pseudomonadati</taxon>
        <taxon>Pseudomonadota</taxon>
        <taxon>Alphaproteobacteria</taxon>
        <taxon>Hyphomicrobiales</taxon>
        <taxon>Methylobacteriaceae</taxon>
        <taxon>Methylobacterium</taxon>
    </lineage>
</organism>
<feature type="domain" description="OmpR/PhoB-type" evidence="2">
    <location>
        <begin position="106"/>
        <end position="160"/>
    </location>
</feature>
<gene>
    <name evidence="3" type="ORF">IFDJLNFL_5534</name>
    <name evidence="4" type="ORF">MTDSW087_05703</name>
</gene>
<dbReference type="InterPro" id="IPR001867">
    <property type="entry name" value="OmpR/PhoB-type_DNA-bd"/>
</dbReference>
<name>A0A564G7I7_9HYPH</name>